<protein>
    <submittedName>
        <fullName evidence="1">Uncharacterized protein</fullName>
    </submittedName>
</protein>
<gene>
    <name evidence="1" type="ORF">BD626DRAFT_490374</name>
</gene>
<keyword evidence="2" id="KW-1185">Reference proteome</keyword>
<dbReference type="EMBL" id="VDMD01000006">
    <property type="protein sequence ID" value="TRM64931.1"/>
    <property type="molecule type" value="Genomic_DNA"/>
</dbReference>
<name>A0A550CJE0_9AGAR</name>
<reference evidence="1 2" key="1">
    <citation type="journal article" date="2019" name="New Phytol.">
        <title>Comparative genomics reveals unique wood-decay strategies and fruiting body development in the Schizophyllaceae.</title>
        <authorList>
            <person name="Almasi E."/>
            <person name="Sahu N."/>
            <person name="Krizsan K."/>
            <person name="Balint B."/>
            <person name="Kovacs G.M."/>
            <person name="Kiss B."/>
            <person name="Cseklye J."/>
            <person name="Drula E."/>
            <person name="Henrissat B."/>
            <person name="Nagy I."/>
            <person name="Chovatia M."/>
            <person name="Adam C."/>
            <person name="LaButti K."/>
            <person name="Lipzen A."/>
            <person name="Riley R."/>
            <person name="Grigoriev I.V."/>
            <person name="Nagy L.G."/>
        </authorList>
    </citation>
    <scope>NUCLEOTIDE SEQUENCE [LARGE SCALE GENOMIC DNA]</scope>
    <source>
        <strain evidence="1 2">NL-1724</strain>
    </source>
</reference>
<comment type="caution">
    <text evidence="1">The sequence shown here is derived from an EMBL/GenBank/DDBJ whole genome shotgun (WGS) entry which is preliminary data.</text>
</comment>
<sequence length="160" mass="17804">MAEATREIDYHGRQLCASWYVLRETAASRLRGGKDTQGPAEDMRGPAEEMWGAVCSAFYRHAAASDCDVMYSLHAGFAFRSAVGCLRGQTAGLRGVAVGWFDLEKRVRKEYERRFCRDRGVATGRGPRGREQARAQGREWARTVVGTALFMRGVRPVADV</sequence>
<evidence type="ECO:0000313" key="2">
    <source>
        <dbReference type="Proteomes" id="UP000320762"/>
    </source>
</evidence>
<dbReference type="Proteomes" id="UP000320762">
    <property type="component" value="Unassembled WGS sequence"/>
</dbReference>
<evidence type="ECO:0000313" key="1">
    <source>
        <dbReference type="EMBL" id="TRM64931.1"/>
    </source>
</evidence>
<organism evidence="1 2">
    <name type="scientific">Schizophyllum amplum</name>
    <dbReference type="NCBI Taxonomy" id="97359"/>
    <lineage>
        <taxon>Eukaryota</taxon>
        <taxon>Fungi</taxon>
        <taxon>Dikarya</taxon>
        <taxon>Basidiomycota</taxon>
        <taxon>Agaricomycotina</taxon>
        <taxon>Agaricomycetes</taxon>
        <taxon>Agaricomycetidae</taxon>
        <taxon>Agaricales</taxon>
        <taxon>Schizophyllaceae</taxon>
        <taxon>Schizophyllum</taxon>
    </lineage>
</organism>
<dbReference type="AlphaFoldDB" id="A0A550CJE0"/>
<accession>A0A550CJE0</accession>
<proteinExistence type="predicted"/>